<comment type="caution">
    <text evidence="2">The sequence shown here is derived from an EMBL/GenBank/DDBJ whole genome shotgun (WGS) entry which is preliminary data.</text>
</comment>
<proteinExistence type="predicted"/>
<keyword evidence="1" id="KW-0812">Transmembrane</keyword>
<reference evidence="2" key="1">
    <citation type="submission" date="2020-10" db="EMBL/GenBank/DDBJ databases">
        <authorList>
            <person name="Gilroy R."/>
        </authorList>
    </citation>
    <scope>NUCLEOTIDE SEQUENCE</scope>
    <source>
        <strain evidence="2">CHK195-26880</strain>
    </source>
</reference>
<dbReference type="Proteomes" id="UP000886833">
    <property type="component" value="Unassembled WGS sequence"/>
</dbReference>
<feature type="transmembrane region" description="Helical" evidence="1">
    <location>
        <begin position="54"/>
        <end position="74"/>
    </location>
</feature>
<reference evidence="2" key="2">
    <citation type="journal article" date="2021" name="PeerJ">
        <title>Extensive microbial diversity within the chicken gut microbiome revealed by metagenomics and culture.</title>
        <authorList>
            <person name="Gilroy R."/>
            <person name="Ravi A."/>
            <person name="Getino M."/>
            <person name="Pursley I."/>
            <person name="Horton D.L."/>
            <person name="Alikhan N.F."/>
            <person name="Baker D."/>
            <person name="Gharbi K."/>
            <person name="Hall N."/>
            <person name="Watson M."/>
            <person name="Adriaenssens E.M."/>
            <person name="Foster-Nyarko E."/>
            <person name="Jarju S."/>
            <person name="Secka A."/>
            <person name="Antonio M."/>
            <person name="Oren A."/>
            <person name="Chaudhuri R.R."/>
            <person name="La Ragione R."/>
            <person name="Hildebrand F."/>
            <person name="Pallen M.J."/>
        </authorList>
    </citation>
    <scope>NUCLEOTIDE SEQUENCE</scope>
    <source>
        <strain evidence="2">CHK195-26880</strain>
    </source>
</reference>
<name>A0A9D1KC89_9FIRM</name>
<gene>
    <name evidence="2" type="ORF">IAB59_05375</name>
</gene>
<sequence>MTQTVYSEENLKVLLFYVIIPLIVIYIIFYIGLKIYEHRNKKKDSNRVNFVMNYWSNAIGILFTAILLSISIGFSLAFTENVRELNAVDENLMLYYFFIVFPVIPLFFLIYYITKFVINIRRKDKLDKEVHEKIEEEL</sequence>
<feature type="transmembrane region" description="Helical" evidence="1">
    <location>
        <begin position="14"/>
        <end position="33"/>
    </location>
</feature>
<organism evidence="2 3">
    <name type="scientific">Candidatus Onthousia faecipullorum</name>
    <dbReference type="NCBI Taxonomy" id="2840887"/>
    <lineage>
        <taxon>Bacteria</taxon>
        <taxon>Bacillati</taxon>
        <taxon>Bacillota</taxon>
        <taxon>Bacilli</taxon>
        <taxon>Candidatus Onthousia</taxon>
    </lineage>
</organism>
<feature type="transmembrane region" description="Helical" evidence="1">
    <location>
        <begin position="94"/>
        <end position="113"/>
    </location>
</feature>
<evidence type="ECO:0000313" key="3">
    <source>
        <dbReference type="Proteomes" id="UP000886833"/>
    </source>
</evidence>
<evidence type="ECO:0000313" key="2">
    <source>
        <dbReference type="EMBL" id="HIT37886.1"/>
    </source>
</evidence>
<evidence type="ECO:0000256" key="1">
    <source>
        <dbReference type="SAM" id="Phobius"/>
    </source>
</evidence>
<accession>A0A9D1KC89</accession>
<protein>
    <submittedName>
        <fullName evidence="2">Uncharacterized protein</fullName>
    </submittedName>
</protein>
<dbReference type="EMBL" id="DVKQ01000069">
    <property type="protein sequence ID" value="HIT37886.1"/>
    <property type="molecule type" value="Genomic_DNA"/>
</dbReference>
<keyword evidence="1" id="KW-1133">Transmembrane helix</keyword>
<dbReference type="AlphaFoldDB" id="A0A9D1KC89"/>
<keyword evidence="1" id="KW-0472">Membrane</keyword>